<protein>
    <submittedName>
        <fullName evidence="1">Uncharacterized protein</fullName>
    </submittedName>
</protein>
<proteinExistence type="predicted"/>
<dbReference type="Gene3D" id="3.30.710.10">
    <property type="entry name" value="Potassium Channel Kv1.1, Chain A"/>
    <property type="match status" value="1"/>
</dbReference>
<reference evidence="1 2" key="1">
    <citation type="submission" date="2024-02" db="EMBL/GenBank/DDBJ databases">
        <title>A chromosome-level genome assembly of Drosophila madeirensis, a fruit fly species endemic to Madeira island.</title>
        <authorList>
            <person name="Tomihara K."/>
            <person name="Llopart A."/>
            <person name="Yamamoto D."/>
        </authorList>
    </citation>
    <scope>NUCLEOTIDE SEQUENCE [LARGE SCALE GENOMIC DNA]</scope>
    <source>
        <strain evidence="1 2">RF1</strain>
    </source>
</reference>
<evidence type="ECO:0000313" key="1">
    <source>
        <dbReference type="EMBL" id="BFG01484.1"/>
    </source>
</evidence>
<evidence type="ECO:0000313" key="2">
    <source>
        <dbReference type="Proteomes" id="UP001500889"/>
    </source>
</evidence>
<gene>
    <name evidence="1" type="ORF">DMAD_01229</name>
</gene>
<dbReference type="InterPro" id="IPR011333">
    <property type="entry name" value="SKP1/BTB/POZ_sf"/>
</dbReference>
<keyword evidence="2" id="KW-1185">Reference proteome</keyword>
<organism evidence="1 2">
    <name type="scientific">Drosophila madeirensis</name>
    <name type="common">Fruit fly</name>
    <dbReference type="NCBI Taxonomy" id="30013"/>
    <lineage>
        <taxon>Eukaryota</taxon>
        <taxon>Metazoa</taxon>
        <taxon>Ecdysozoa</taxon>
        <taxon>Arthropoda</taxon>
        <taxon>Hexapoda</taxon>
        <taxon>Insecta</taxon>
        <taxon>Pterygota</taxon>
        <taxon>Neoptera</taxon>
        <taxon>Endopterygota</taxon>
        <taxon>Diptera</taxon>
        <taxon>Brachycera</taxon>
        <taxon>Muscomorpha</taxon>
        <taxon>Ephydroidea</taxon>
        <taxon>Drosophilidae</taxon>
        <taxon>Drosophila</taxon>
        <taxon>Sophophora</taxon>
    </lineage>
</organism>
<dbReference type="AlphaFoldDB" id="A0AAU9G047"/>
<accession>A0AAU9G047</accession>
<sequence>MVLRPVLTLEIIWRWYDANTMLVLGYGNTMPLTLAATSHCYLIWDILVEGEYPAVIHLPLVKYREMVRISFWADFYSERSAAEKLETPILEKEANFLNMPVDELLMLMEAAIHVKAKPLTDLIIAFGRSIIMGTTPATWFRLKIACNLPPEMREKLIREGVTMEGMKQIIKEMEDYEMCESESDSDSDSDSNTV</sequence>
<dbReference type="EMBL" id="AP029266">
    <property type="protein sequence ID" value="BFG01484.1"/>
    <property type="molecule type" value="Genomic_DNA"/>
</dbReference>
<name>A0AAU9G047_DROMD</name>
<dbReference type="Proteomes" id="UP001500889">
    <property type="component" value="Chromosome A"/>
</dbReference>